<gene>
    <name evidence="2" type="ORF">B0I33_10182</name>
</gene>
<name>A0A2T0M2F1_9PSEU</name>
<reference evidence="2 3" key="1">
    <citation type="submission" date="2018-03" db="EMBL/GenBank/DDBJ databases">
        <title>Genomic Encyclopedia of Type Strains, Phase III (KMG-III): the genomes of soil and plant-associated and newly described type strains.</title>
        <authorList>
            <person name="Whitman W."/>
        </authorList>
    </citation>
    <scope>NUCLEOTIDE SEQUENCE [LARGE SCALE GENOMIC DNA]</scope>
    <source>
        <strain evidence="2 3">CGMCC 4.7125</strain>
    </source>
</reference>
<dbReference type="EMBL" id="PVNH01000001">
    <property type="protein sequence ID" value="PRX50931.1"/>
    <property type="molecule type" value="Genomic_DNA"/>
</dbReference>
<evidence type="ECO:0000256" key="1">
    <source>
        <dbReference type="SAM" id="SignalP"/>
    </source>
</evidence>
<proteinExistence type="predicted"/>
<dbReference type="Proteomes" id="UP000238362">
    <property type="component" value="Unassembled WGS sequence"/>
</dbReference>
<comment type="caution">
    <text evidence="2">The sequence shown here is derived from an EMBL/GenBank/DDBJ whole genome shotgun (WGS) entry which is preliminary data.</text>
</comment>
<feature type="chain" id="PRO_5038335457" evidence="1">
    <location>
        <begin position="25"/>
        <end position="200"/>
    </location>
</feature>
<evidence type="ECO:0000313" key="2">
    <source>
        <dbReference type="EMBL" id="PRX50931.1"/>
    </source>
</evidence>
<feature type="signal peptide" evidence="1">
    <location>
        <begin position="1"/>
        <end position="24"/>
    </location>
</feature>
<sequence>MRKLQRAMAVIGTGAAIAAGLATAAQATTGAGDTGRAAGERAGATAEYNGKVIDLSQGWQGATVCVEQVSGPVDFRCYDDLPTYREAEGLARADSGFGTLAKSDCPSNNLCLWANKNYQAAMVRFVRAGTHHLEDVDFRDKATSVYNRRSSYSALIDFRSFPVQDRVFNLRNGGSIADLGLIAYPGGGHWNNKIDAVRLH</sequence>
<dbReference type="AlphaFoldDB" id="A0A2T0M2F1"/>
<dbReference type="Pfam" id="PF03995">
    <property type="entry name" value="Inhibitor_I36"/>
    <property type="match status" value="1"/>
</dbReference>
<dbReference type="OrthoDB" id="3696766at2"/>
<keyword evidence="1" id="KW-0732">Signal</keyword>
<keyword evidence="3" id="KW-1185">Reference proteome</keyword>
<dbReference type="RefSeq" id="WP_106176474.1">
    <property type="nucleotide sequence ID" value="NZ_PVNH01000001.1"/>
</dbReference>
<accession>A0A2T0M2F1</accession>
<evidence type="ECO:0000313" key="3">
    <source>
        <dbReference type="Proteomes" id="UP000238362"/>
    </source>
</evidence>
<organism evidence="2 3">
    <name type="scientific">Prauserella shujinwangii</name>
    <dbReference type="NCBI Taxonomy" id="1453103"/>
    <lineage>
        <taxon>Bacteria</taxon>
        <taxon>Bacillati</taxon>
        <taxon>Actinomycetota</taxon>
        <taxon>Actinomycetes</taxon>
        <taxon>Pseudonocardiales</taxon>
        <taxon>Pseudonocardiaceae</taxon>
        <taxon>Prauserella</taxon>
    </lineage>
</organism>
<protein>
    <submittedName>
        <fullName evidence="2">Peptidase inhibitor family I36</fullName>
    </submittedName>
</protein>